<gene>
    <name evidence="3" type="ORF">ALTATR162_LOCUS11023</name>
</gene>
<dbReference type="AlphaFoldDB" id="A0A8J2IAI9"/>
<evidence type="ECO:0008006" key="5">
    <source>
        <dbReference type="Google" id="ProtNLM"/>
    </source>
</evidence>
<dbReference type="InterPro" id="IPR036412">
    <property type="entry name" value="HAD-like_sf"/>
</dbReference>
<dbReference type="RefSeq" id="XP_043174598.1">
    <property type="nucleotide sequence ID" value="XM_043318663.1"/>
</dbReference>
<reference evidence="3" key="1">
    <citation type="submission" date="2021-05" db="EMBL/GenBank/DDBJ databases">
        <authorList>
            <person name="Stam R."/>
        </authorList>
    </citation>
    <scope>NUCLEOTIDE SEQUENCE</scope>
    <source>
        <strain evidence="3">CS162</strain>
    </source>
</reference>
<comment type="similarity">
    <text evidence="1">Belongs to the HAD-like hydrolase superfamily. S-2-haloalkanoic acid dehalogenase family.</text>
</comment>
<name>A0A8J2IAI9_9PLEO</name>
<organism evidence="3 4">
    <name type="scientific">Alternaria atra</name>
    <dbReference type="NCBI Taxonomy" id="119953"/>
    <lineage>
        <taxon>Eukaryota</taxon>
        <taxon>Fungi</taxon>
        <taxon>Dikarya</taxon>
        <taxon>Ascomycota</taxon>
        <taxon>Pezizomycotina</taxon>
        <taxon>Dothideomycetes</taxon>
        <taxon>Pleosporomycetidae</taxon>
        <taxon>Pleosporales</taxon>
        <taxon>Pleosporineae</taxon>
        <taxon>Pleosporaceae</taxon>
        <taxon>Alternaria</taxon>
        <taxon>Alternaria sect. Ulocladioides</taxon>
    </lineage>
</organism>
<dbReference type="SFLD" id="SFLDS00003">
    <property type="entry name" value="Haloacid_Dehalogenase"/>
    <property type="match status" value="1"/>
</dbReference>
<proteinExistence type="inferred from homology"/>
<dbReference type="PANTHER" id="PTHR43316:SF3">
    <property type="entry name" value="HALOACID DEHALOGENASE, TYPE II (AFU_ORTHOLOGUE AFUA_2G07750)-RELATED"/>
    <property type="match status" value="1"/>
</dbReference>
<dbReference type="InterPro" id="IPR006439">
    <property type="entry name" value="HAD-SF_hydro_IA"/>
</dbReference>
<dbReference type="SFLD" id="SFLDG01129">
    <property type="entry name" value="C1.5:_HAD__Beta-PGM__Phosphata"/>
    <property type="match status" value="1"/>
</dbReference>
<dbReference type="Pfam" id="PF00702">
    <property type="entry name" value="Hydrolase"/>
    <property type="match status" value="1"/>
</dbReference>
<dbReference type="GeneID" id="67011250"/>
<sequence>MALSPTPRALFFDVFGTCVNWRATVVSALSQAAHKSLNSATASLASRLRLRASEMSEEQWGKFAQQWRNSYKVFTKQLAADPALPWVSVDDHHLSSLKELVTSWELDGLWDDEEIRELSLVWHQLLPWGDSVAGVELLNKAFATAMLSNGNLSLLTDLRAFSGIPFTHVFSAEMFGTYKPSPKVYLGAAEKLGIPPKECVMVAAHLPDLKAAHENGLQTVYVERAGEEDWSEEQVKEAREGGWVNLWVGLEEGSKGFVSVAEQLGIDVKEETEAKRVVSLPAHMN</sequence>
<dbReference type="InterPro" id="IPR023214">
    <property type="entry name" value="HAD_sf"/>
</dbReference>
<dbReference type="InterPro" id="IPR023198">
    <property type="entry name" value="PGP-like_dom2"/>
</dbReference>
<dbReference type="Proteomes" id="UP000676310">
    <property type="component" value="Unassembled WGS sequence"/>
</dbReference>
<evidence type="ECO:0000313" key="3">
    <source>
        <dbReference type="EMBL" id="CAG5184667.1"/>
    </source>
</evidence>
<comment type="caution">
    <text evidence="3">The sequence shown here is derived from an EMBL/GenBank/DDBJ whole genome shotgun (WGS) entry which is preliminary data.</text>
</comment>
<evidence type="ECO:0000256" key="2">
    <source>
        <dbReference type="ARBA" id="ARBA00022801"/>
    </source>
</evidence>
<dbReference type="GO" id="GO:0019120">
    <property type="term" value="F:hydrolase activity, acting on acid halide bonds, in C-halide compounds"/>
    <property type="evidence" value="ECO:0007669"/>
    <property type="project" value="InterPro"/>
</dbReference>
<dbReference type="PRINTS" id="PR00413">
    <property type="entry name" value="HADHALOGNASE"/>
</dbReference>
<dbReference type="SUPFAM" id="SSF56784">
    <property type="entry name" value="HAD-like"/>
    <property type="match status" value="1"/>
</dbReference>
<dbReference type="GO" id="GO:0016791">
    <property type="term" value="F:phosphatase activity"/>
    <property type="evidence" value="ECO:0007669"/>
    <property type="project" value="UniProtKB-ARBA"/>
</dbReference>
<protein>
    <recommendedName>
        <fullName evidence="5">Haloacid dehalogenase</fullName>
    </recommendedName>
</protein>
<accession>A0A8J2IAI9</accession>
<dbReference type="NCBIfam" id="TIGR01428">
    <property type="entry name" value="HAD_type_II"/>
    <property type="match status" value="1"/>
</dbReference>
<evidence type="ECO:0000313" key="4">
    <source>
        <dbReference type="Proteomes" id="UP000676310"/>
    </source>
</evidence>
<dbReference type="PANTHER" id="PTHR43316">
    <property type="entry name" value="HYDROLASE, HALOACID DELAHOGENASE-RELATED"/>
    <property type="match status" value="1"/>
</dbReference>
<dbReference type="Gene3D" id="1.10.150.240">
    <property type="entry name" value="Putative phosphatase, domain 2"/>
    <property type="match status" value="1"/>
</dbReference>
<dbReference type="Gene3D" id="3.40.50.1000">
    <property type="entry name" value="HAD superfamily/HAD-like"/>
    <property type="match status" value="1"/>
</dbReference>
<dbReference type="OrthoDB" id="40579at2759"/>
<dbReference type="InterPro" id="IPR006328">
    <property type="entry name" value="2-HAD"/>
</dbReference>
<evidence type="ECO:0000256" key="1">
    <source>
        <dbReference type="ARBA" id="ARBA00008106"/>
    </source>
</evidence>
<dbReference type="EMBL" id="CAJRGZ010000030">
    <property type="protein sequence ID" value="CAG5184667.1"/>
    <property type="molecule type" value="Genomic_DNA"/>
</dbReference>
<dbReference type="NCBIfam" id="TIGR01493">
    <property type="entry name" value="HAD-SF-IA-v2"/>
    <property type="match status" value="1"/>
</dbReference>
<keyword evidence="4" id="KW-1185">Reference proteome</keyword>
<dbReference type="InterPro" id="IPR051540">
    <property type="entry name" value="S-2-haloacid_dehalogenase"/>
</dbReference>
<keyword evidence="2" id="KW-0378">Hydrolase</keyword>